<dbReference type="PANTHER" id="PTHR10229">
    <property type="entry name" value="GTP-BINDING PROTEIN HFLX"/>
    <property type="match status" value="1"/>
</dbReference>
<dbReference type="GO" id="GO:0043022">
    <property type="term" value="F:ribosome binding"/>
    <property type="evidence" value="ECO:0007669"/>
    <property type="project" value="TreeGrafter"/>
</dbReference>
<evidence type="ECO:0000259" key="10">
    <source>
        <dbReference type="PROSITE" id="PS51705"/>
    </source>
</evidence>
<feature type="binding site" evidence="7">
    <location>
        <begin position="237"/>
        <end position="241"/>
    </location>
    <ligand>
        <name>GTP</name>
        <dbReference type="ChEBI" id="CHEBI:37565"/>
    </ligand>
</feature>
<sequence>MSSDNSPNLSGDVEGALLVALQLPSMSDDGVAESLSELEALAVAAGARIRGSLTQKRDRYDPATVLGRGKVEEVARAVRDADASLVIFDNELSVAQQGRLASALGVRVLDRAALILDIFALHAHTAEGRTQVELAQLSYLFPRMRGHGIELSRLGGGIGTRGPGETKLEVDRRRIRKRMRRLERDLEKMEAVRQTQCKQRGRAGLISICLVGYTNSGKSSILNRLTGSTVLVRNQLFSTLDSTTRRLEFARGQAAVISDTVGFIRNLPHELVAAFHSTLEVVRDAMVLIHVIDATMQESMASRMRAVIETLAELDASDIPAITVFNKTDAVSPTEKSTLKKRFPESVLISALTGEGTPELLSAIAAVARLELSSARLRVPADRGDIIASLYRDATVQSSRIDGDSMLISARLPRDKLANYSTYLEKDSR</sequence>
<accession>A0A2N3G8J3</accession>
<dbReference type="Gene3D" id="3.40.50.300">
    <property type="entry name" value="P-loop containing nucleotide triphosphate hydrolases"/>
    <property type="match status" value="1"/>
</dbReference>
<dbReference type="FunFam" id="3.40.50.11060:FF:000001">
    <property type="entry name" value="GTPase HflX"/>
    <property type="match status" value="1"/>
</dbReference>
<dbReference type="Gene3D" id="6.10.250.2860">
    <property type="match status" value="1"/>
</dbReference>
<feature type="binding site" evidence="8">
    <location>
        <position position="239"/>
    </location>
    <ligand>
        <name>Mg(2+)</name>
        <dbReference type="ChEBI" id="CHEBI:18420"/>
    </ligand>
</feature>
<evidence type="ECO:0000256" key="4">
    <source>
        <dbReference type="ARBA" id="ARBA00022842"/>
    </source>
</evidence>
<keyword evidence="3 6" id="KW-0547">Nucleotide-binding</keyword>
<protein>
    <recommendedName>
        <fullName evidence="6">GTPase HflX</fullName>
    </recommendedName>
    <alternativeName>
        <fullName evidence="6">GTP-binding protein HflX</fullName>
    </alternativeName>
</protein>
<dbReference type="GO" id="GO:0005525">
    <property type="term" value="F:GTP binding"/>
    <property type="evidence" value="ECO:0007669"/>
    <property type="project" value="UniProtKB-UniRule"/>
</dbReference>
<dbReference type="PRINTS" id="PR00326">
    <property type="entry name" value="GTP1OBG"/>
</dbReference>
<dbReference type="NCBIfam" id="TIGR03156">
    <property type="entry name" value="GTP_HflX"/>
    <property type="match status" value="1"/>
</dbReference>
<dbReference type="PIRSF" id="PIRSF006809">
    <property type="entry name" value="GTP-binding_hflX_prd"/>
    <property type="match status" value="1"/>
</dbReference>
<evidence type="ECO:0000256" key="3">
    <source>
        <dbReference type="ARBA" id="ARBA00022741"/>
    </source>
</evidence>
<keyword evidence="5 6" id="KW-0342">GTP-binding</keyword>
<dbReference type="Pfam" id="PF16360">
    <property type="entry name" value="GTP-bdg_M"/>
    <property type="match status" value="1"/>
</dbReference>
<evidence type="ECO:0000256" key="1">
    <source>
        <dbReference type="ARBA" id="ARBA00022490"/>
    </source>
</evidence>
<dbReference type="InterPro" id="IPR030394">
    <property type="entry name" value="G_HFLX_dom"/>
</dbReference>
<keyword evidence="1 6" id="KW-0963">Cytoplasm</keyword>
<dbReference type="InterPro" id="IPR042108">
    <property type="entry name" value="GTPase_HflX_N_sf"/>
</dbReference>
<dbReference type="InterPro" id="IPR006073">
    <property type="entry name" value="GTP-bd"/>
</dbReference>
<dbReference type="InterPro" id="IPR016496">
    <property type="entry name" value="GTPase_HflX"/>
</dbReference>
<evidence type="ECO:0000256" key="6">
    <source>
        <dbReference type="HAMAP-Rule" id="MF_00900"/>
    </source>
</evidence>
<evidence type="ECO:0000256" key="2">
    <source>
        <dbReference type="ARBA" id="ARBA00022723"/>
    </source>
</evidence>
<feature type="domain" description="Hflx-type G" evidence="10">
    <location>
        <begin position="206"/>
        <end position="372"/>
    </location>
</feature>
<name>A0A2N3G8J3_9ACTN</name>
<dbReference type="CDD" id="cd01878">
    <property type="entry name" value="HflX"/>
    <property type="match status" value="1"/>
</dbReference>
<feature type="binding site" evidence="7">
    <location>
        <begin position="259"/>
        <end position="262"/>
    </location>
    <ligand>
        <name>GTP</name>
        <dbReference type="ChEBI" id="CHEBI:37565"/>
    </ligand>
</feature>
<reference evidence="11 12" key="1">
    <citation type="journal article" date="2017" name="ISME J.">
        <title>Potential for microbial H2 and metal transformations associated with novel bacteria and archaea in deep terrestrial subsurface sediments.</title>
        <authorList>
            <person name="Hernsdorf A.W."/>
            <person name="Amano Y."/>
            <person name="Miyakawa K."/>
            <person name="Ise K."/>
            <person name="Suzuki Y."/>
            <person name="Anantharaman K."/>
            <person name="Probst A."/>
            <person name="Burstein D."/>
            <person name="Thomas B.C."/>
            <person name="Banfield J.F."/>
        </authorList>
    </citation>
    <scope>NUCLEOTIDE SEQUENCE [LARGE SCALE GENOMIC DNA]</scope>
    <source>
        <strain evidence="11">HGW-Actinobacteria-3</strain>
    </source>
</reference>
<keyword evidence="4 8" id="KW-0460">Magnesium</keyword>
<evidence type="ECO:0000313" key="11">
    <source>
        <dbReference type="EMBL" id="PKQ28924.1"/>
    </source>
</evidence>
<organism evidence="11 12">
    <name type="scientific">Candidatus Anoxymicrobium japonicum</name>
    <dbReference type="NCBI Taxonomy" id="2013648"/>
    <lineage>
        <taxon>Bacteria</taxon>
        <taxon>Bacillati</taxon>
        <taxon>Actinomycetota</taxon>
        <taxon>Candidatus Geothermincolia</taxon>
        <taxon>Candidatus Geothermincolales</taxon>
        <taxon>Candidatus Anoxymicrobiaceae</taxon>
        <taxon>Candidatus Anoxymicrobium</taxon>
    </lineage>
</organism>
<dbReference type="GO" id="GO:0005737">
    <property type="term" value="C:cytoplasm"/>
    <property type="evidence" value="ECO:0007669"/>
    <property type="project" value="UniProtKB-SubCell"/>
</dbReference>
<keyword evidence="2 8" id="KW-0479">Metal-binding</keyword>
<dbReference type="Gene3D" id="3.40.50.11060">
    <property type="entry name" value="GTPase HflX, N-terminal domain"/>
    <property type="match status" value="1"/>
</dbReference>
<evidence type="ECO:0000313" key="12">
    <source>
        <dbReference type="Proteomes" id="UP000233654"/>
    </source>
</evidence>
<dbReference type="Pfam" id="PF13167">
    <property type="entry name" value="GTP-bdg_N"/>
    <property type="match status" value="1"/>
</dbReference>
<feature type="binding site" evidence="7">
    <location>
        <begin position="350"/>
        <end position="352"/>
    </location>
    <ligand>
        <name>GTP</name>
        <dbReference type="ChEBI" id="CHEBI:37565"/>
    </ligand>
</feature>
<dbReference type="AlphaFoldDB" id="A0A2N3G8J3"/>
<dbReference type="PANTHER" id="PTHR10229:SF0">
    <property type="entry name" value="GTP-BINDING PROTEIN 6-RELATED"/>
    <property type="match status" value="1"/>
</dbReference>
<dbReference type="GO" id="GO:0046872">
    <property type="term" value="F:metal ion binding"/>
    <property type="evidence" value="ECO:0007669"/>
    <property type="project" value="UniProtKB-KW"/>
</dbReference>
<comment type="subunit">
    <text evidence="6">Monomer. Associates with the 50S ribosomal subunit.</text>
</comment>
<dbReference type="InterPro" id="IPR032305">
    <property type="entry name" value="GTP-bd_M"/>
</dbReference>
<dbReference type="EMBL" id="PHEX01000002">
    <property type="protein sequence ID" value="PKQ28924.1"/>
    <property type="molecule type" value="Genomic_DNA"/>
</dbReference>
<evidence type="ECO:0000256" key="7">
    <source>
        <dbReference type="PIRSR" id="PIRSR006809-1"/>
    </source>
</evidence>
<feature type="coiled-coil region" evidence="9">
    <location>
        <begin position="165"/>
        <end position="199"/>
    </location>
</feature>
<dbReference type="PROSITE" id="PS51705">
    <property type="entry name" value="G_HFLX"/>
    <property type="match status" value="1"/>
</dbReference>
<proteinExistence type="inferred from homology"/>
<dbReference type="InterPro" id="IPR025121">
    <property type="entry name" value="GTPase_HflX_N"/>
</dbReference>
<feature type="binding site" evidence="8">
    <location>
        <position position="219"/>
    </location>
    <ligand>
        <name>Mg(2+)</name>
        <dbReference type="ChEBI" id="CHEBI:18420"/>
    </ligand>
</feature>
<evidence type="ECO:0000256" key="8">
    <source>
        <dbReference type="PIRSR" id="PIRSR006809-2"/>
    </source>
</evidence>
<dbReference type="Proteomes" id="UP000233654">
    <property type="component" value="Unassembled WGS sequence"/>
</dbReference>
<gene>
    <name evidence="6 11" type="primary">hflX</name>
    <name evidence="11" type="ORF">CVT63_00335</name>
</gene>
<evidence type="ECO:0000256" key="5">
    <source>
        <dbReference type="ARBA" id="ARBA00023134"/>
    </source>
</evidence>
<dbReference type="InterPro" id="IPR027417">
    <property type="entry name" value="P-loop_NTPase"/>
</dbReference>
<comment type="caution">
    <text evidence="11">The sequence shown here is derived from an EMBL/GenBank/DDBJ whole genome shotgun (WGS) entry which is preliminary data.</text>
</comment>
<dbReference type="SUPFAM" id="SSF52540">
    <property type="entry name" value="P-loop containing nucleoside triphosphate hydrolases"/>
    <property type="match status" value="1"/>
</dbReference>
<feature type="binding site" evidence="7">
    <location>
        <begin position="212"/>
        <end position="219"/>
    </location>
    <ligand>
        <name>GTP</name>
        <dbReference type="ChEBI" id="CHEBI:37565"/>
    </ligand>
</feature>
<dbReference type="Pfam" id="PF01926">
    <property type="entry name" value="MMR_HSR1"/>
    <property type="match status" value="1"/>
</dbReference>
<evidence type="ECO:0000256" key="9">
    <source>
        <dbReference type="SAM" id="Coils"/>
    </source>
</evidence>
<comment type="cofactor">
    <cofactor evidence="8">
        <name>Mg(2+)</name>
        <dbReference type="ChEBI" id="CHEBI:18420"/>
    </cofactor>
</comment>
<dbReference type="HAMAP" id="MF_00900">
    <property type="entry name" value="GTPase_HflX"/>
    <property type="match status" value="1"/>
</dbReference>
<comment type="subcellular location">
    <subcellularLocation>
        <location evidence="6">Cytoplasm</location>
    </subcellularLocation>
    <text evidence="6">May associate with membranes.</text>
</comment>
<keyword evidence="9" id="KW-0175">Coiled coil</keyword>
<dbReference type="GO" id="GO:0003924">
    <property type="term" value="F:GTPase activity"/>
    <property type="evidence" value="ECO:0007669"/>
    <property type="project" value="UniProtKB-UniRule"/>
</dbReference>
<feature type="binding site" evidence="7">
    <location>
        <begin position="326"/>
        <end position="329"/>
    </location>
    <ligand>
        <name>GTP</name>
        <dbReference type="ChEBI" id="CHEBI:37565"/>
    </ligand>
</feature>
<comment type="function">
    <text evidence="6">GTPase that associates with the 50S ribosomal subunit and may have a role during protein synthesis or ribosome biogenesis.</text>
</comment>
<comment type="similarity">
    <text evidence="6">Belongs to the TRAFAC class OBG-HflX-like GTPase superfamily. HflX GTPase family.</text>
</comment>